<organism evidence="4">
    <name type="scientific">Rodentolepis nana</name>
    <name type="common">Dwarf tapeworm</name>
    <name type="synonym">Hymenolepis nana</name>
    <dbReference type="NCBI Taxonomy" id="102285"/>
    <lineage>
        <taxon>Eukaryota</taxon>
        <taxon>Metazoa</taxon>
        <taxon>Spiralia</taxon>
        <taxon>Lophotrochozoa</taxon>
        <taxon>Platyhelminthes</taxon>
        <taxon>Cestoda</taxon>
        <taxon>Eucestoda</taxon>
        <taxon>Cyclophyllidea</taxon>
        <taxon>Hymenolepididae</taxon>
        <taxon>Rodentolepis</taxon>
    </lineage>
</organism>
<feature type="region of interest" description="Disordered" evidence="1">
    <location>
        <begin position="143"/>
        <end position="172"/>
    </location>
</feature>
<dbReference type="EMBL" id="UZAE01002394">
    <property type="protein sequence ID" value="VDN99698.1"/>
    <property type="molecule type" value="Genomic_DNA"/>
</dbReference>
<accession>A0A0R3T9V2</accession>
<keyword evidence="3" id="KW-1185">Reference proteome</keyword>
<feature type="region of interest" description="Disordered" evidence="1">
    <location>
        <begin position="1"/>
        <end position="102"/>
    </location>
</feature>
<dbReference type="OrthoDB" id="10458377at2759"/>
<feature type="compositionally biased region" description="Basic residues" evidence="1">
    <location>
        <begin position="79"/>
        <end position="88"/>
    </location>
</feature>
<gene>
    <name evidence="2" type="ORF">HNAJ_LOCUS3839</name>
</gene>
<evidence type="ECO:0000313" key="3">
    <source>
        <dbReference type="Proteomes" id="UP000278807"/>
    </source>
</evidence>
<protein>
    <submittedName>
        <fullName evidence="4">Tumor protein p53-inducible nuclear protein 1</fullName>
    </submittedName>
</protein>
<evidence type="ECO:0000313" key="2">
    <source>
        <dbReference type="EMBL" id="VDN99698.1"/>
    </source>
</evidence>
<name>A0A0R3T9V2_RODNA</name>
<dbReference type="WBParaSite" id="HNAJ_0000384101-mRNA-1">
    <property type="protein sequence ID" value="HNAJ_0000384101-mRNA-1"/>
    <property type="gene ID" value="HNAJ_0000384101"/>
</dbReference>
<proteinExistence type="predicted"/>
<sequence>MDKWQLIHSDGEFVDVDDDTSSISSDWSVMNFQDIDEVEGNRAVEDPQPSSSEATTPTSAESHPPPPPSAFPPALSSHCTRHGRRRGRATTTRHNEAFTSTNRAVSLTVRHALAPSVTETKSSALVSAKVSNQAALLAKMQHERRQLRRGGGNNTPRAQLDRKHAKWMHGQGRIGHAFQRSKVRDA</sequence>
<reference evidence="2 3" key="2">
    <citation type="submission" date="2018-11" db="EMBL/GenBank/DDBJ databases">
        <authorList>
            <consortium name="Pathogen Informatics"/>
        </authorList>
    </citation>
    <scope>NUCLEOTIDE SEQUENCE [LARGE SCALE GENOMIC DNA]</scope>
</reference>
<evidence type="ECO:0000256" key="1">
    <source>
        <dbReference type="SAM" id="MobiDB-lite"/>
    </source>
</evidence>
<dbReference type="Proteomes" id="UP000278807">
    <property type="component" value="Unassembled WGS sequence"/>
</dbReference>
<dbReference type="AlphaFoldDB" id="A0A0R3T9V2"/>
<feature type="compositionally biased region" description="Basic and acidic residues" evidence="1">
    <location>
        <begin position="1"/>
        <end position="11"/>
    </location>
</feature>
<evidence type="ECO:0000313" key="4">
    <source>
        <dbReference type="WBParaSite" id="HNAJ_0000384101-mRNA-1"/>
    </source>
</evidence>
<reference evidence="4" key="1">
    <citation type="submission" date="2017-02" db="UniProtKB">
        <authorList>
            <consortium name="WormBaseParasite"/>
        </authorList>
    </citation>
    <scope>IDENTIFICATION</scope>
</reference>
<feature type="compositionally biased region" description="Low complexity" evidence="1">
    <location>
        <begin position="49"/>
        <end position="62"/>
    </location>
</feature>